<keyword evidence="10" id="KW-1185">Reference proteome</keyword>
<dbReference type="RefSeq" id="WP_284281671.1">
    <property type="nucleotide sequence ID" value="NZ_BSOJ01000020.1"/>
</dbReference>
<feature type="transmembrane region" description="Helical" evidence="8">
    <location>
        <begin position="607"/>
        <end position="630"/>
    </location>
</feature>
<evidence type="ECO:0000313" key="10">
    <source>
        <dbReference type="Proteomes" id="UP001156664"/>
    </source>
</evidence>
<name>A0ABQ5YU55_9BURK</name>
<dbReference type="InterPro" id="IPR038377">
    <property type="entry name" value="Na/Glc_symporter_sf"/>
</dbReference>
<feature type="transmembrane region" description="Helical" evidence="8">
    <location>
        <begin position="544"/>
        <end position="563"/>
    </location>
</feature>
<reference evidence="10" key="1">
    <citation type="journal article" date="2019" name="Int. J. Syst. Evol. Microbiol.">
        <title>The Global Catalogue of Microorganisms (GCM) 10K type strain sequencing project: providing services to taxonomists for standard genome sequencing and annotation.</title>
        <authorList>
            <consortium name="The Broad Institute Genomics Platform"/>
            <consortium name="The Broad Institute Genome Sequencing Center for Infectious Disease"/>
            <person name="Wu L."/>
            <person name="Ma J."/>
        </authorList>
    </citation>
    <scope>NUCLEOTIDE SEQUENCE [LARGE SCALE GENOMIC DNA]</scope>
    <source>
        <strain evidence="10">NBRC 105857</strain>
    </source>
</reference>
<proteinExistence type="inferred from homology"/>
<evidence type="ECO:0000256" key="5">
    <source>
        <dbReference type="ARBA" id="ARBA00022989"/>
    </source>
</evidence>
<evidence type="ECO:0000313" key="9">
    <source>
        <dbReference type="EMBL" id="GLR26977.1"/>
    </source>
</evidence>
<dbReference type="PROSITE" id="PS50283">
    <property type="entry name" value="NA_SOLUT_SYMP_3"/>
    <property type="match status" value="1"/>
</dbReference>
<comment type="subcellular location">
    <subcellularLocation>
        <location evidence="1">Membrane</location>
        <topology evidence="1">Multi-pass membrane protein</topology>
    </subcellularLocation>
</comment>
<comment type="similarity">
    <text evidence="2 7">Belongs to the sodium:solute symporter (SSF) (TC 2.A.21) family.</text>
</comment>
<evidence type="ECO:0000256" key="8">
    <source>
        <dbReference type="SAM" id="Phobius"/>
    </source>
</evidence>
<feature type="transmembrane region" description="Helical" evidence="8">
    <location>
        <begin position="105"/>
        <end position="124"/>
    </location>
</feature>
<feature type="transmembrane region" description="Helical" evidence="8">
    <location>
        <begin position="569"/>
        <end position="595"/>
    </location>
</feature>
<sequence length="687" mass="74476">MSFAMSLTRFFSVLALGFLACIGVAAVMEDLGVARQWIGYFFIFVTLGAYAVIGMMSRTSNLREYFVASRAVPAVYNGMATAADWMSAASFLGVAGTLYYSGFEALAFLVGWTGGFVLIALLIAPYMRKFDFFSIGDFLAARYSGGDNGKAVRLICIGVTVSISFVYVIAQIYAVGLITSRFAGVEFGIGVFFGLAGILLCSFLGGMRAVTWTEVAQYIVMIVAMAVTVAALFASAQKDRADWTSEGKLVSFPQYIQDQEKKLNADPAEIEVREMYRKEAYRYQLLIDGLPASWSEGYEARRKNLEMARYDGSTFKEIKRDEQILANFPPSPQAAKSYWTRKRQEMLEKVKVSVPHYGLPAAGEGETDLHGSINFLAVVFTLMCGTVALPHILMRFFTTPDAKTTRWSVVYALGFILVLYLAAPWLASLAKLVVYEHLVGLSYSDIPNWIAAWSRVIPGLATMQDVNHDGIVQFAEVTINPDVLVLVTPEIAGLPFFLSGLIAAGGLAAALSTADGLLLAIANSLAHDLYFRIYAPEATAQRRVTMSKIALLGAAMSAAWVTSLQPGNIVAVVGSAFALAGSALFVPLVVGIFWARASRRGAVWSMAVGFFSAVLILCLTNTSLMGYLHFDPLDLFGISAIGSSVITIPLSALAMVVMSLTDKNPGDSSEMVRVLRAPERPEAELLN</sequence>
<dbReference type="CDD" id="cd11480">
    <property type="entry name" value="SLC5sbd_u4"/>
    <property type="match status" value="1"/>
</dbReference>
<dbReference type="PANTHER" id="PTHR48086:SF5">
    <property type="entry name" value="NA(+):SOLUTE SYMPORTER (SSF FAMILY)"/>
    <property type="match status" value="1"/>
</dbReference>
<keyword evidence="5 8" id="KW-1133">Transmembrane helix</keyword>
<feature type="transmembrane region" description="Helical" evidence="8">
    <location>
        <begin position="375"/>
        <end position="397"/>
    </location>
</feature>
<dbReference type="Proteomes" id="UP001156664">
    <property type="component" value="Unassembled WGS sequence"/>
</dbReference>
<feature type="transmembrane region" description="Helical" evidence="8">
    <location>
        <begin position="409"/>
        <end position="427"/>
    </location>
</feature>
<dbReference type="PANTHER" id="PTHR48086">
    <property type="entry name" value="SODIUM/PROLINE SYMPORTER-RELATED"/>
    <property type="match status" value="1"/>
</dbReference>
<keyword evidence="6 8" id="KW-0472">Membrane</keyword>
<evidence type="ECO:0000256" key="6">
    <source>
        <dbReference type="ARBA" id="ARBA00023136"/>
    </source>
</evidence>
<feature type="transmembrane region" description="Helical" evidence="8">
    <location>
        <begin position="636"/>
        <end position="661"/>
    </location>
</feature>
<feature type="transmembrane region" description="Helical" evidence="8">
    <location>
        <begin position="74"/>
        <end position="99"/>
    </location>
</feature>
<dbReference type="EMBL" id="BSOJ01000020">
    <property type="protein sequence ID" value="GLR26977.1"/>
    <property type="molecule type" value="Genomic_DNA"/>
</dbReference>
<accession>A0ABQ5YU55</accession>
<keyword evidence="3" id="KW-0813">Transport</keyword>
<feature type="transmembrane region" description="Helical" evidence="8">
    <location>
        <begin position="187"/>
        <end position="206"/>
    </location>
</feature>
<feature type="transmembrane region" description="Helical" evidence="8">
    <location>
        <begin position="218"/>
        <end position="236"/>
    </location>
</feature>
<feature type="transmembrane region" description="Helical" evidence="8">
    <location>
        <begin position="151"/>
        <end position="175"/>
    </location>
</feature>
<dbReference type="NCBIfam" id="TIGR03648">
    <property type="entry name" value="Na_symport_lg"/>
    <property type="match status" value="1"/>
</dbReference>
<dbReference type="InterPro" id="IPR019899">
    <property type="entry name" value="Na/solute_symporter_VC_2705"/>
</dbReference>
<keyword evidence="4 8" id="KW-0812">Transmembrane</keyword>
<evidence type="ECO:0000256" key="1">
    <source>
        <dbReference type="ARBA" id="ARBA00004141"/>
    </source>
</evidence>
<organism evidence="9 10">
    <name type="scientific">Limnobacter litoralis</name>
    <dbReference type="NCBI Taxonomy" id="481366"/>
    <lineage>
        <taxon>Bacteria</taxon>
        <taxon>Pseudomonadati</taxon>
        <taxon>Pseudomonadota</taxon>
        <taxon>Betaproteobacteria</taxon>
        <taxon>Burkholderiales</taxon>
        <taxon>Burkholderiaceae</taxon>
        <taxon>Limnobacter</taxon>
    </lineage>
</organism>
<dbReference type="InterPro" id="IPR050277">
    <property type="entry name" value="Sodium:Solute_Symporter"/>
</dbReference>
<dbReference type="InterPro" id="IPR001734">
    <property type="entry name" value="Na/solute_symporter"/>
</dbReference>
<evidence type="ECO:0000256" key="7">
    <source>
        <dbReference type="RuleBase" id="RU362091"/>
    </source>
</evidence>
<feature type="transmembrane region" description="Helical" evidence="8">
    <location>
        <begin position="36"/>
        <end position="53"/>
    </location>
</feature>
<evidence type="ECO:0000256" key="2">
    <source>
        <dbReference type="ARBA" id="ARBA00006434"/>
    </source>
</evidence>
<evidence type="ECO:0000256" key="3">
    <source>
        <dbReference type="ARBA" id="ARBA00022448"/>
    </source>
</evidence>
<dbReference type="Gene3D" id="1.20.1730.10">
    <property type="entry name" value="Sodium/glucose cotransporter"/>
    <property type="match status" value="1"/>
</dbReference>
<comment type="caution">
    <text evidence="9">The sequence shown here is derived from an EMBL/GenBank/DDBJ whole genome shotgun (WGS) entry which is preliminary data.</text>
</comment>
<dbReference type="Pfam" id="PF00474">
    <property type="entry name" value="SSF"/>
    <property type="match status" value="3"/>
</dbReference>
<feature type="transmembrane region" description="Helical" evidence="8">
    <location>
        <begin position="496"/>
        <end position="523"/>
    </location>
</feature>
<protein>
    <submittedName>
        <fullName evidence="9">Cation acetate symporter</fullName>
    </submittedName>
</protein>
<evidence type="ECO:0000256" key="4">
    <source>
        <dbReference type="ARBA" id="ARBA00022692"/>
    </source>
</evidence>
<gene>
    <name evidence="9" type="ORF">GCM10007875_20670</name>
</gene>